<evidence type="ECO:0000313" key="2">
    <source>
        <dbReference type="Proteomes" id="UP000823775"/>
    </source>
</evidence>
<reference evidence="1 2" key="1">
    <citation type="journal article" date="2021" name="BMC Genomics">
        <title>Datura genome reveals duplications of psychoactive alkaloid biosynthetic genes and high mutation rate following tissue culture.</title>
        <authorList>
            <person name="Rajewski A."/>
            <person name="Carter-House D."/>
            <person name="Stajich J."/>
            <person name="Litt A."/>
        </authorList>
    </citation>
    <scope>NUCLEOTIDE SEQUENCE [LARGE SCALE GENOMIC DNA]</scope>
    <source>
        <strain evidence="1">AR-01</strain>
    </source>
</reference>
<dbReference type="Proteomes" id="UP000823775">
    <property type="component" value="Unassembled WGS sequence"/>
</dbReference>
<proteinExistence type="predicted"/>
<evidence type="ECO:0000313" key="1">
    <source>
        <dbReference type="EMBL" id="MCD7461107.1"/>
    </source>
</evidence>
<organism evidence="1 2">
    <name type="scientific">Datura stramonium</name>
    <name type="common">Jimsonweed</name>
    <name type="synonym">Common thornapple</name>
    <dbReference type="NCBI Taxonomy" id="4076"/>
    <lineage>
        <taxon>Eukaryota</taxon>
        <taxon>Viridiplantae</taxon>
        <taxon>Streptophyta</taxon>
        <taxon>Embryophyta</taxon>
        <taxon>Tracheophyta</taxon>
        <taxon>Spermatophyta</taxon>
        <taxon>Magnoliopsida</taxon>
        <taxon>eudicotyledons</taxon>
        <taxon>Gunneridae</taxon>
        <taxon>Pentapetalae</taxon>
        <taxon>asterids</taxon>
        <taxon>lamiids</taxon>
        <taxon>Solanales</taxon>
        <taxon>Solanaceae</taxon>
        <taxon>Solanoideae</taxon>
        <taxon>Datureae</taxon>
        <taxon>Datura</taxon>
    </lineage>
</organism>
<accession>A0ABS8SQC1</accession>
<name>A0ABS8SQC1_DATST</name>
<dbReference type="EMBL" id="JACEIK010000698">
    <property type="protein sequence ID" value="MCD7461107.1"/>
    <property type="molecule type" value="Genomic_DNA"/>
</dbReference>
<gene>
    <name evidence="1" type="ORF">HAX54_045167</name>
</gene>
<comment type="caution">
    <text evidence="1">The sequence shown here is derived from an EMBL/GenBank/DDBJ whole genome shotgun (WGS) entry which is preliminary data.</text>
</comment>
<sequence>MGHIDPLTHKKIFLETTCRDAALTAHVSPHVAVLYAPSSSRIALGLVGLPTHCAKPCATRL</sequence>
<protein>
    <submittedName>
        <fullName evidence="1">Uncharacterized protein</fullName>
    </submittedName>
</protein>
<feature type="non-terminal residue" evidence="1">
    <location>
        <position position="61"/>
    </location>
</feature>
<keyword evidence="2" id="KW-1185">Reference proteome</keyword>